<dbReference type="PANTHER" id="PTHR46558:SF4">
    <property type="entry name" value="DNA-BIDING PHAGE PROTEIN"/>
    <property type="match status" value="1"/>
</dbReference>
<dbReference type="RefSeq" id="WP_007890543.1">
    <property type="nucleotide sequence ID" value="NZ_CVRS01000081.1"/>
</dbReference>
<evidence type="ECO:0000256" key="1">
    <source>
        <dbReference type="ARBA" id="ARBA00023125"/>
    </source>
</evidence>
<keyword evidence="4" id="KW-1185">Reference proteome</keyword>
<gene>
    <name evidence="3" type="ORF">RIL183_26241</name>
</gene>
<keyword evidence="1" id="KW-0238">DNA-binding</keyword>
<sequence>MKNRIKELRKANKLSQGELADIVGTTRQTITSIEVGKYTASLGLAYKIAHYFNLTIEEVFDFSDLESEE</sequence>
<dbReference type="Proteomes" id="UP000049828">
    <property type="component" value="Unassembled WGS sequence"/>
</dbReference>
<dbReference type="PANTHER" id="PTHR46558">
    <property type="entry name" value="TRACRIPTIONAL REGULATORY PROTEIN-RELATED-RELATED"/>
    <property type="match status" value="1"/>
</dbReference>
<dbReference type="CDD" id="cd00093">
    <property type="entry name" value="HTH_XRE"/>
    <property type="match status" value="1"/>
</dbReference>
<dbReference type="GO" id="GO:0003677">
    <property type="term" value="F:DNA binding"/>
    <property type="evidence" value="ECO:0007669"/>
    <property type="project" value="UniProtKB-KW"/>
</dbReference>
<reference evidence="4" key="1">
    <citation type="submission" date="2015-05" db="EMBL/GenBank/DDBJ databases">
        <authorList>
            <consortium name="Pathogen Informatics"/>
        </authorList>
    </citation>
    <scope>NUCLEOTIDE SEQUENCE [LARGE SCALE GENOMIC DNA]</scope>
    <source>
        <strain evidence="4">L1-83</strain>
    </source>
</reference>
<evidence type="ECO:0000313" key="4">
    <source>
        <dbReference type="Proteomes" id="UP000049828"/>
    </source>
</evidence>
<accession>A0A0M6WRV8</accession>
<feature type="domain" description="HTH cro/C1-type" evidence="2">
    <location>
        <begin position="5"/>
        <end position="59"/>
    </location>
</feature>
<name>A0A0M6WRV8_9FIRM</name>
<dbReference type="AlphaFoldDB" id="A0A0M6WRV8"/>
<dbReference type="InterPro" id="IPR001387">
    <property type="entry name" value="Cro/C1-type_HTH"/>
</dbReference>
<proteinExistence type="predicted"/>
<dbReference type="SMART" id="SM00530">
    <property type="entry name" value="HTH_XRE"/>
    <property type="match status" value="1"/>
</dbReference>
<dbReference type="InterPro" id="IPR010982">
    <property type="entry name" value="Lambda_DNA-bd_dom_sf"/>
</dbReference>
<dbReference type="Gene3D" id="1.10.260.40">
    <property type="entry name" value="lambda repressor-like DNA-binding domains"/>
    <property type="match status" value="1"/>
</dbReference>
<dbReference type="PROSITE" id="PS50943">
    <property type="entry name" value="HTH_CROC1"/>
    <property type="match status" value="1"/>
</dbReference>
<dbReference type="Pfam" id="PF01381">
    <property type="entry name" value="HTH_3"/>
    <property type="match status" value="1"/>
</dbReference>
<evidence type="ECO:0000259" key="2">
    <source>
        <dbReference type="PROSITE" id="PS50943"/>
    </source>
</evidence>
<evidence type="ECO:0000313" key="3">
    <source>
        <dbReference type="EMBL" id="CRL40442.1"/>
    </source>
</evidence>
<dbReference type="SUPFAM" id="SSF47413">
    <property type="entry name" value="lambda repressor-like DNA-binding domains"/>
    <property type="match status" value="1"/>
</dbReference>
<protein>
    <recommendedName>
        <fullName evidence="2">HTH cro/C1-type domain-containing protein</fullName>
    </recommendedName>
</protein>
<dbReference type="GeneID" id="75162077"/>
<organism evidence="3 4">
    <name type="scientific">Roseburia inulinivorans</name>
    <dbReference type="NCBI Taxonomy" id="360807"/>
    <lineage>
        <taxon>Bacteria</taxon>
        <taxon>Bacillati</taxon>
        <taxon>Bacillota</taxon>
        <taxon>Clostridia</taxon>
        <taxon>Lachnospirales</taxon>
        <taxon>Lachnospiraceae</taxon>
        <taxon>Roseburia</taxon>
    </lineage>
</organism>
<dbReference type="EMBL" id="CVRS01000081">
    <property type="protein sequence ID" value="CRL40442.1"/>
    <property type="molecule type" value="Genomic_DNA"/>
</dbReference>
<dbReference type="OrthoDB" id="48775at2"/>